<dbReference type="EMBL" id="BAAAUT010000003">
    <property type="protein sequence ID" value="GAA3116664.1"/>
    <property type="molecule type" value="Genomic_DNA"/>
</dbReference>
<dbReference type="Proteomes" id="UP001500320">
    <property type="component" value="Unassembled WGS sequence"/>
</dbReference>
<dbReference type="PANTHER" id="PTHR46112:SF2">
    <property type="entry name" value="XAA-PRO AMINOPEPTIDASE P-RELATED"/>
    <property type="match status" value="1"/>
</dbReference>
<keyword evidence="3" id="KW-1185">Reference proteome</keyword>
<dbReference type="RefSeq" id="WP_344855336.1">
    <property type="nucleotide sequence ID" value="NZ_BAAAUT010000003.1"/>
</dbReference>
<protein>
    <submittedName>
        <fullName evidence="2">M24 family metallopeptidase</fullName>
    </submittedName>
</protein>
<organism evidence="2 3">
    <name type="scientific">Planomonospora alba</name>
    <dbReference type="NCBI Taxonomy" id="161354"/>
    <lineage>
        <taxon>Bacteria</taxon>
        <taxon>Bacillati</taxon>
        <taxon>Actinomycetota</taxon>
        <taxon>Actinomycetes</taxon>
        <taxon>Streptosporangiales</taxon>
        <taxon>Streptosporangiaceae</taxon>
        <taxon>Planomonospora</taxon>
    </lineage>
</organism>
<evidence type="ECO:0000313" key="2">
    <source>
        <dbReference type="EMBL" id="GAA3116664.1"/>
    </source>
</evidence>
<comment type="caution">
    <text evidence="2">The sequence shown here is derived from an EMBL/GenBank/DDBJ whole genome shotgun (WGS) entry which is preliminary data.</text>
</comment>
<dbReference type="InterPro" id="IPR036005">
    <property type="entry name" value="Creatinase/aminopeptidase-like"/>
</dbReference>
<evidence type="ECO:0000259" key="1">
    <source>
        <dbReference type="Pfam" id="PF00557"/>
    </source>
</evidence>
<dbReference type="SUPFAM" id="SSF55920">
    <property type="entry name" value="Creatinase/aminopeptidase"/>
    <property type="match status" value="1"/>
</dbReference>
<feature type="domain" description="Peptidase M24" evidence="1">
    <location>
        <begin position="175"/>
        <end position="387"/>
    </location>
</feature>
<dbReference type="SUPFAM" id="SSF53092">
    <property type="entry name" value="Creatinase/prolidase N-terminal domain"/>
    <property type="match status" value="1"/>
</dbReference>
<dbReference type="PANTHER" id="PTHR46112">
    <property type="entry name" value="AMINOPEPTIDASE"/>
    <property type="match status" value="1"/>
</dbReference>
<dbReference type="InterPro" id="IPR029149">
    <property type="entry name" value="Creatin/AminoP/Spt16_N"/>
</dbReference>
<name>A0ABP6MLV1_9ACTN</name>
<proteinExistence type="predicted"/>
<evidence type="ECO:0000313" key="3">
    <source>
        <dbReference type="Proteomes" id="UP001500320"/>
    </source>
</evidence>
<accession>A0ABP6MLV1</accession>
<dbReference type="Gene3D" id="3.90.230.10">
    <property type="entry name" value="Creatinase/methionine aminopeptidase superfamily"/>
    <property type="match status" value="1"/>
</dbReference>
<reference evidence="3" key="1">
    <citation type="journal article" date="2019" name="Int. J. Syst. Evol. Microbiol.">
        <title>The Global Catalogue of Microorganisms (GCM) 10K type strain sequencing project: providing services to taxonomists for standard genome sequencing and annotation.</title>
        <authorList>
            <consortium name="The Broad Institute Genomics Platform"/>
            <consortium name="The Broad Institute Genome Sequencing Center for Infectious Disease"/>
            <person name="Wu L."/>
            <person name="Ma J."/>
        </authorList>
    </citation>
    <scope>NUCLEOTIDE SEQUENCE [LARGE SCALE GENOMIC DNA]</scope>
    <source>
        <strain evidence="3">JCM 9373</strain>
    </source>
</reference>
<dbReference type="CDD" id="cd01066">
    <property type="entry name" value="APP_MetAP"/>
    <property type="match status" value="1"/>
</dbReference>
<sequence>MPPTYSPAERDRRWRLARELMDAEDVDALVVYGERESGGPAPFALDAYFTNDRPGTIVVFPRTAGPVVLVPSAAHVGDHMEARRRGEATWVEPRDMRVGRHAPGVAEVLREHGLHRAAVGVLGLEPYPLFHLNPIMPHLLWTSLVEMLPQVTFKPVWHGFMLRALRQSPEELAVLRYAAEAGEAMARAMAQAARPGVSEADVYAAAVAEALRRGVSAPGLSLSSGPGFVSSGPPAWSYRPQPPRVLAEGDVVLAETVCMYGMREAHQRVTLAVGEAHPDVDRAARAARAAYEAGLSALRPGATFGEVVTAMRRPLEEAGAWSLGPPVHGLNPYGAVAGSGTGLRTLPEAGPYGLAAPPTIGSDLPLAAGMVFALKPDCVVEGRPAGVGGTVIVGETAPVELNTVTTRMLRV</sequence>
<dbReference type="InterPro" id="IPR050659">
    <property type="entry name" value="Peptidase_M24B"/>
</dbReference>
<dbReference type="InterPro" id="IPR000994">
    <property type="entry name" value="Pept_M24"/>
</dbReference>
<gene>
    <name evidence="2" type="ORF">GCM10010466_04640</name>
</gene>
<dbReference type="Pfam" id="PF00557">
    <property type="entry name" value="Peptidase_M24"/>
    <property type="match status" value="1"/>
</dbReference>